<organism evidence="1 2">
    <name type="scientific">Salix udensis</name>
    <dbReference type="NCBI Taxonomy" id="889485"/>
    <lineage>
        <taxon>Eukaryota</taxon>
        <taxon>Viridiplantae</taxon>
        <taxon>Streptophyta</taxon>
        <taxon>Embryophyta</taxon>
        <taxon>Tracheophyta</taxon>
        <taxon>Spermatophyta</taxon>
        <taxon>Magnoliopsida</taxon>
        <taxon>eudicotyledons</taxon>
        <taxon>Gunneridae</taxon>
        <taxon>Pentapetalae</taxon>
        <taxon>rosids</taxon>
        <taxon>fabids</taxon>
        <taxon>Malpighiales</taxon>
        <taxon>Salicaceae</taxon>
        <taxon>Saliceae</taxon>
        <taxon>Salix</taxon>
    </lineage>
</organism>
<sequence>MLPLLKTMSSCEKQPPPLALYTAAIKVVDDKADARLRWNWKAVVSCFGSEIESTERASHTSMNYLELHFPCFIEEQWVPPPPQASRMKCRAGMAAFPVLDRGPMGPPCKLEANLSSHVA</sequence>
<proteinExistence type="predicted"/>
<protein>
    <submittedName>
        <fullName evidence="1">Uncharacterized protein</fullName>
    </submittedName>
</protein>
<evidence type="ECO:0000313" key="1">
    <source>
        <dbReference type="EMBL" id="KAJ6427974.1"/>
    </source>
</evidence>
<evidence type="ECO:0000313" key="2">
    <source>
        <dbReference type="Proteomes" id="UP001162972"/>
    </source>
</evidence>
<dbReference type="AlphaFoldDB" id="A0AAD6KQP9"/>
<dbReference type="Proteomes" id="UP001162972">
    <property type="component" value="Chromosome 1"/>
</dbReference>
<reference evidence="1 2" key="1">
    <citation type="journal article" date="2023" name="Int. J. Mol. Sci.">
        <title>De Novo Assembly and Annotation of 11 Diverse Shrub Willow (Salix) Genomes Reveals Novel Gene Organization in Sex-Linked Regions.</title>
        <authorList>
            <person name="Hyden B."/>
            <person name="Feng K."/>
            <person name="Yates T.B."/>
            <person name="Jawdy S."/>
            <person name="Cereghino C."/>
            <person name="Smart L.B."/>
            <person name="Muchero W."/>
        </authorList>
    </citation>
    <scope>NUCLEOTIDE SEQUENCE [LARGE SCALE GENOMIC DNA]</scope>
    <source>
        <tissue evidence="1">Shoot tip</tissue>
    </source>
</reference>
<gene>
    <name evidence="1" type="ORF">OIU84_023392</name>
</gene>
<comment type="caution">
    <text evidence="1">The sequence shown here is derived from an EMBL/GenBank/DDBJ whole genome shotgun (WGS) entry which is preliminary data.</text>
</comment>
<accession>A0AAD6KQP9</accession>
<dbReference type="EMBL" id="JAPFFJ010000005">
    <property type="protein sequence ID" value="KAJ6427974.1"/>
    <property type="molecule type" value="Genomic_DNA"/>
</dbReference>
<keyword evidence="2" id="KW-1185">Reference proteome</keyword>
<name>A0AAD6KQP9_9ROSI</name>